<accession>W8EAM0</accession>
<keyword evidence="2" id="KW-0472">Membrane</keyword>
<keyword evidence="2" id="KW-0812">Transmembrane</keyword>
<evidence type="ECO:0008006" key="5">
    <source>
        <dbReference type="Google" id="ProtNLM"/>
    </source>
</evidence>
<dbReference type="Proteomes" id="UP000201360">
    <property type="component" value="Segment"/>
</dbReference>
<dbReference type="EMBL" id="KJ192196">
    <property type="protein sequence ID" value="AHJ86428.1"/>
    <property type="molecule type" value="Genomic_DNA"/>
</dbReference>
<gene>
    <name evidence="3" type="ORF">40AC_65</name>
</gene>
<keyword evidence="2" id="KW-1133">Transmembrane helix</keyword>
<reference evidence="3 4" key="1">
    <citation type="journal article" date="2014" name="Genome Announc.">
        <title>Complete genome sequences of nine mycobacteriophages.</title>
        <authorList>
            <person name="Franceschelli J.J."/>
            <person name="Suarez C.A."/>
            <person name="Teran L."/>
            <person name="Raya R.R."/>
            <person name="Morbidoni H.R."/>
        </authorList>
    </citation>
    <scope>NUCLEOTIDE SEQUENCE [LARGE SCALE GENOMIC DNA]</scope>
</reference>
<evidence type="ECO:0000313" key="3">
    <source>
        <dbReference type="EMBL" id="AHJ86428.1"/>
    </source>
</evidence>
<evidence type="ECO:0000256" key="1">
    <source>
        <dbReference type="SAM" id="MobiDB-lite"/>
    </source>
</evidence>
<sequence length="46" mass="4703">MSTGEFVIVIELALLVGGMFGGLLRGPQGPQGPQGFTGEKGEPGWS</sequence>
<dbReference type="KEGG" id="vg:18506300"/>
<protein>
    <recommendedName>
        <fullName evidence="5">Minor tail protein</fullName>
    </recommendedName>
</protein>
<evidence type="ECO:0000256" key="2">
    <source>
        <dbReference type="SAM" id="Phobius"/>
    </source>
</evidence>
<feature type="region of interest" description="Disordered" evidence="1">
    <location>
        <begin position="26"/>
        <end position="46"/>
    </location>
</feature>
<proteinExistence type="predicted"/>
<name>W8EAM0_9CAUD</name>
<organism evidence="3 4">
    <name type="scientific">Mycobacterium phage 40AC</name>
    <dbReference type="NCBI Taxonomy" id="1458717"/>
    <lineage>
        <taxon>Viruses</taxon>
        <taxon>Duplodnaviria</taxon>
        <taxon>Heunggongvirae</taxon>
        <taxon>Uroviricota</taxon>
        <taxon>Caudoviricetes</taxon>
        <taxon>Santafevirus</taxon>
        <taxon>Santafevirus sf40AC</taxon>
    </lineage>
</organism>
<evidence type="ECO:0000313" key="4">
    <source>
        <dbReference type="Proteomes" id="UP000201360"/>
    </source>
</evidence>
<keyword evidence="4" id="KW-1185">Reference proteome</keyword>
<feature type="transmembrane region" description="Helical" evidence="2">
    <location>
        <begin position="6"/>
        <end position="24"/>
    </location>
</feature>
<dbReference type="RefSeq" id="YP_009009898.1">
    <property type="nucleotide sequence ID" value="NC_023607.1"/>
</dbReference>